<gene>
    <name evidence="1" type="ORF">Ae201684_003472</name>
</gene>
<dbReference type="Proteomes" id="UP000481153">
    <property type="component" value="Unassembled WGS sequence"/>
</dbReference>
<comment type="caution">
    <text evidence="1">The sequence shown here is derived from an EMBL/GenBank/DDBJ whole genome shotgun (WGS) entry which is preliminary data.</text>
</comment>
<name>A0A6G0XLT7_9STRA</name>
<accession>A0A6G0XLT7</accession>
<dbReference type="SUPFAM" id="SSF52047">
    <property type="entry name" value="RNI-like"/>
    <property type="match status" value="1"/>
</dbReference>
<reference evidence="1 2" key="1">
    <citation type="submission" date="2019-07" db="EMBL/GenBank/DDBJ databases">
        <title>Genomics analysis of Aphanomyces spp. identifies a new class of oomycete effector associated with host adaptation.</title>
        <authorList>
            <person name="Gaulin E."/>
        </authorList>
    </citation>
    <scope>NUCLEOTIDE SEQUENCE [LARGE SCALE GENOMIC DNA]</scope>
    <source>
        <strain evidence="1 2">ATCC 201684</strain>
    </source>
</reference>
<dbReference type="AlphaFoldDB" id="A0A6G0XLT7"/>
<dbReference type="Gene3D" id="3.80.10.10">
    <property type="entry name" value="Ribonuclease Inhibitor"/>
    <property type="match status" value="1"/>
</dbReference>
<sequence>MKTQVEVVSLPVEAVLNIACYIASPTDLFAFLEALRPHNLLGPLEHLWQLGLTFDHCELWPELTISASDPPEYTASVKEIIKYYPLIYIIDMHDLEWISKYVSPTTLQEWYFTTALPTDEFWSIWSQFRISRVYITTNTRIGDRAHSLPESFQSALPNLHYLQSLEVRGAIQSIDAILAFAATSSYLIDLKFADAWSTITTDVTPRMLRDLLQWFRRQRVQAFMFSNWSWNVNDVALKNSFYDAMFSWSTLDKLVCTSVDLSDVDFSNKALNLSSLCFGWCGLHSDQIFAIANQLAGSKMTHFSLSGYYDANVDGVVHLFEKLPETSIQAFELSACRFEMSTWSRLATLLSKFRVQNFIMKSQALPDGAAQLIAQAIRDNDTIRELDVTNCNIDVQGIASLIESGTHPERGAQLSSIKYSNYSFTTIELAALRSLATERGIANIKDTMW</sequence>
<evidence type="ECO:0000313" key="1">
    <source>
        <dbReference type="EMBL" id="KAF0741362.1"/>
    </source>
</evidence>
<dbReference type="InterPro" id="IPR032675">
    <property type="entry name" value="LRR_dom_sf"/>
</dbReference>
<evidence type="ECO:0008006" key="3">
    <source>
        <dbReference type="Google" id="ProtNLM"/>
    </source>
</evidence>
<dbReference type="EMBL" id="VJMJ01000037">
    <property type="protein sequence ID" value="KAF0741362.1"/>
    <property type="molecule type" value="Genomic_DNA"/>
</dbReference>
<dbReference type="VEuPathDB" id="FungiDB:AeMF1_016709"/>
<proteinExistence type="predicted"/>
<organism evidence="1 2">
    <name type="scientific">Aphanomyces euteiches</name>
    <dbReference type="NCBI Taxonomy" id="100861"/>
    <lineage>
        <taxon>Eukaryota</taxon>
        <taxon>Sar</taxon>
        <taxon>Stramenopiles</taxon>
        <taxon>Oomycota</taxon>
        <taxon>Saprolegniomycetes</taxon>
        <taxon>Saprolegniales</taxon>
        <taxon>Verrucalvaceae</taxon>
        <taxon>Aphanomyces</taxon>
    </lineage>
</organism>
<evidence type="ECO:0000313" key="2">
    <source>
        <dbReference type="Proteomes" id="UP000481153"/>
    </source>
</evidence>
<protein>
    <recommendedName>
        <fullName evidence="3">F-box domain-containing protein</fullName>
    </recommendedName>
</protein>
<keyword evidence="2" id="KW-1185">Reference proteome</keyword>